<gene>
    <name evidence="1" type="ORF">N2K84_02145</name>
</gene>
<keyword evidence="2" id="KW-1185">Reference proteome</keyword>
<keyword evidence="1" id="KW-0378">Hydrolase</keyword>
<sequence>MKRTKLYCTLSAKRVLLIALLTSLIISAMPVQAFIPGEISLKGYWKFRIGDRSEWTSSTYNDADWDDIRVPARWEDEGFQGYDGFAWYRNPVVIPESMRGQALILQLGYIDDVDEVYLNGKKIGQSGSFPPHTVTAYNALRKYQIPGDLINFGKENMIAVRVFDSQLSGGIVSGEIKIFSTGEIPSFDIDLNGEWLFNNGRQYDESEAVTIQVPGQWENQGFYNYDGYAVYTRKIRVTKAMAEQRTVLVAGRIDDVDQLVINGQVIGQTGDYNKRNPETRYREFRNYFIPPGVFKADQENLVEIRVLDTGVEGGIVEGAVGLVTQDKFRAYWKSKRVNPR</sequence>
<dbReference type="InterPro" id="IPR051913">
    <property type="entry name" value="GH2_Domain-Containing"/>
</dbReference>
<accession>A0AA41Y4S7</accession>
<dbReference type="PANTHER" id="PTHR42732:SF1">
    <property type="entry name" value="BETA-MANNOSIDASE"/>
    <property type="match status" value="1"/>
</dbReference>
<name>A0AA41Y4S7_9BACT</name>
<evidence type="ECO:0000313" key="2">
    <source>
        <dbReference type="Proteomes" id="UP001163821"/>
    </source>
</evidence>
<protein>
    <submittedName>
        <fullName evidence="1">Glycoside hydrolase</fullName>
    </submittedName>
</protein>
<comment type="caution">
    <text evidence="1">The sequence shown here is derived from an EMBL/GenBank/DDBJ whole genome shotgun (WGS) entry which is preliminary data.</text>
</comment>
<evidence type="ECO:0000313" key="1">
    <source>
        <dbReference type="EMBL" id="MCW0481511.1"/>
    </source>
</evidence>
<dbReference type="RefSeq" id="WP_282590121.1">
    <property type="nucleotide sequence ID" value="NZ_JAPAAF010000002.1"/>
</dbReference>
<dbReference type="Proteomes" id="UP001163821">
    <property type="component" value="Unassembled WGS sequence"/>
</dbReference>
<dbReference type="GO" id="GO:0016787">
    <property type="term" value="F:hydrolase activity"/>
    <property type="evidence" value="ECO:0007669"/>
    <property type="project" value="UniProtKB-KW"/>
</dbReference>
<dbReference type="SUPFAM" id="SSF49785">
    <property type="entry name" value="Galactose-binding domain-like"/>
    <property type="match status" value="2"/>
</dbReference>
<dbReference type="PANTHER" id="PTHR42732">
    <property type="entry name" value="BETA-GALACTOSIDASE"/>
    <property type="match status" value="1"/>
</dbReference>
<dbReference type="InterPro" id="IPR008979">
    <property type="entry name" value="Galactose-bd-like_sf"/>
</dbReference>
<organism evidence="1 2">
    <name type="scientific">Gaoshiqia sediminis</name>
    <dbReference type="NCBI Taxonomy" id="2986998"/>
    <lineage>
        <taxon>Bacteria</taxon>
        <taxon>Pseudomonadati</taxon>
        <taxon>Bacteroidota</taxon>
        <taxon>Bacteroidia</taxon>
        <taxon>Marinilabiliales</taxon>
        <taxon>Prolixibacteraceae</taxon>
        <taxon>Gaoshiqia</taxon>
    </lineage>
</organism>
<reference evidence="1" key="1">
    <citation type="submission" date="2022-10" db="EMBL/GenBank/DDBJ databases">
        <title>Gaoshiqiia sediminis gen. nov., sp. nov., isolated from coastal sediment.</title>
        <authorList>
            <person name="Yu W.X."/>
            <person name="Mu D.S."/>
            <person name="Du J.Z."/>
            <person name="Liang Y.Q."/>
        </authorList>
    </citation>
    <scope>NUCLEOTIDE SEQUENCE</scope>
    <source>
        <strain evidence="1">A06</strain>
    </source>
</reference>
<dbReference type="Gene3D" id="2.60.120.260">
    <property type="entry name" value="Galactose-binding domain-like"/>
    <property type="match status" value="2"/>
</dbReference>
<proteinExistence type="predicted"/>
<dbReference type="EMBL" id="JAPAAF010000002">
    <property type="protein sequence ID" value="MCW0481511.1"/>
    <property type="molecule type" value="Genomic_DNA"/>
</dbReference>
<dbReference type="AlphaFoldDB" id="A0AA41Y4S7"/>